<keyword evidence="6" id="KW-0106">Calcium</keyword>
<dbReference type="InterPro" id="IPR059100">
    <property type="entry name" value="TSP3_bac"/>
</dbReference>
<evidence type="ECO:0000256" key="1">
    <source>
        <dbReference type="ARBA" id="ARBA00004613"/>
    </source>
</evidence>
<evidence type="ECO:0000256" key="3">
    <source>
        <dbReference type="ARBA" id="ARBA00022525"/>
    </source>
</evidence>
<reference evidence="10 11" key="1">
    <citation type="submission" date="2019-04" db="EMBL/GenBank/DDBJ databases">
        <authorList>
            <person name="Van Vliet M D."/>
        </authorList>
    </citation>
    <scope>NUCLEOTIDE SEQUENCE [LARGE SCALE GENOMIC DNA]</scope>
    <source>
        <strain evidence="10 11">F1</strain>
    </source>
</reference>
<dbReference type="PANTHER" id="PTHR42693">
    <property type="entry name" value="ARYLSULFATASE FAMILY MEMBER"/>
    <property type="match status" value="1"/>
</dbReference>
<feature type="domain" description="Sulfatase N-terminal" evidence="9">
    <location>
        <begin position="498"/>
        <end position="852"/>
    </location>
</feature>
<feature type="chain" id="PRO_5028963840" evidence="8">
    <location>
        <begin position="36"/>
        <end position="1195"/>
    </location>
</feature>
<gene>
    <name evidence="10" type="primary">atsA_216</name>
    <name evidence="10" type="ORF">PDESU_04252</name>
</gene>
<dbReference type="AlphaFoldDB" id="A0A6C2U795"/>
<dbReference type="GO" id="GO:0004065">
    <property type="term" value="F:arylsulfatase activity"/>
    <property type="evidence" value="ECO:0007669"/>
    <property type="project" value="TreeGrafter"/>
</dbReference>
<dbReference type="Pfam" id="PF00884">
    <property type="entry name" value="Sulfatase"/>
    <property type="match status" value="1"/>
</dbReference>
<feature type="region of interest" description="Disordered" evidence="7">
    <location>
        <begin position="417"/>
        <end position="491"/>
    </location>
</feature>
<dbReference type="InterPro" id="IPR000917">
    <property type="entry name" value="Sulfatase_N"/>
</dbReference>
<feature type="compositionally biased region" description="Acidic residues" evidence="7">
    <location>
        <begin position="450"/>
        <end position="459"/>
    </location>
</feature>
<keyword evidence="3" id="KW-0964">Secreted</keyword>
<dbReference type="Proteomes" id="UP000366872">
    <property type="component" value="Unassembled WGS sequence"/>
</dbReference>
<evidence type="ECO:0000256" key="4">
    <source>
        <dbReference type="ARBA" id="ARBA00022729"/>
    </source>
</evidence>
<comment type="subcellular location">
    <subcellularLocation>
        <location evidence="1">Secreted</location>
    </subcellularLocation>
</comment>
<protein>
    <submittedName>
        <fullName evidence="10">Arylsulfatase</fullName>
    </submittedName>
</protein>
<sequence>MRQSAPGSGGQVLNMKTKTVSAIIMLTVAVGPAHAAEWRWTGADDGTQFDNPLNWDAEPASFPQPATNHLWIAGGAPVASADIHLGAQRLRVSSGSLVAEGISADGDATDRRAGLILEGGSVEADYLEDVICGLEGAAALVLRNTNAPLRDAWLDLGSLDCSVVFRGMEPDAVEALANLRISVFGIQPVRNKNYRLVDTGADTRLEPYYYEWTGAGDGVSLYKGNNWDTDPDTPGTQAAADWSSTKKLPAGLYIPSGNVGGGGFGVNLNLYQFHIVMTGGKMKGQGGGGIVGGVNARNDRNPIHLSGGTLEVDWLRQMELHLSGSGSAILRSATEALDNAVVTMNGEGVSIEFTQATFNQVREFYLPMISANGPLAVSPDGGSLVVNVHRDANTNGMDDVWETNWAGADDGDGLDLLGEYLAGTDPSNPDTDGDTILDGADPDPLKADADGDGLSDPDEVAAGTDPLNPNSDGDRFLDGGEVLRGTDPLDPASQPVAPNIILVMADDAGWGELGCYGNATVQTPVLDQMAAEGLRFTSFYSSGCVCAPTRYSILMGQHTGRAALRSWNVRLRPGDPTLATMLRDAGYNTGVFGKWGVGDAGNGGMPTQGGFQRFFGIVDHQEGHRHYHRYLWRDLDPVFYNPVTAWRHNDAPLDFPGAGNSGIMNGDLEANRGNIHSHDLITQELFGFIQDHTNEAFFAYWNPIHPHGPIQESAHPDDLVDGDGILADTAYRSMVDAFYAGSGLSDSQLGRISQTTAIDHDMGRLIAKLNELGIADNTIILFTSDNGSDAVYADDPDLMLVGDLNGNKWILHEGGIRVPLIAWSPSLIPANETIDHPAAMDDLYPTLAELCGGINHRGLTGHSFASLLKGGAAASLEPWPLYWEWATGNYWERAVRHGDWKLRRLRSKTDATDAYELYNLTANRQESVNLVATEPERFALLARLMDDPYYHDVGFENFRATDEVALADGDQSLAKGSVGFILDEGMATWTPLAVAQSNAVGLSLRMKLDAGERGRFGLTDGNAADFLQFEIDEATGTFQLNGESGELPAAEADGAWTATLVWEPGGLSSVKVGGTGVQVASPAGLAYLSQARCESPVGTAEFSNFRLHGMAAQVTASQLRLDPSVGGQHLIQARRNGAAQNWSYRQTDCLTNGWINAPVLRESVLPGYGGWETVETSFLPETPLPDSRFYSTVPE</sequence>
<organism evidence="10 11">
    <name type="scientific">Pontiella desulfatans</name>
    <dbReference type="NCBI Taxonomy" id="2750659"/>
    <lineage>
        <taxon>Bacteria</taxon>
        <taxon>Pseudomonadati</taxon>
        <taxon>Kiritimatiellota</taxon>
        <taxon>Kiritimatiellia</taxon>
        <taxon>Kiritimatiellales</taxon>
        <taxon>Pontiellaceae</taxon>
        <taxon>Pontiella</taxon>
    </lineage>
</organism>
<dbReference type="PANTHER" id="PTHR42693:SF53">
    <property type="entry name" value="ENDO-4-O-SULFATASE"/>
    <property type="match status" value="1"/>
</dbReference>
<dbReference type="Gene3D" id="3.40.720.10">
    <property type="entry name" value="Alkaline Phosphatase, subunit A"/>
    <property type="match status" value="1"/>
</dbReference>
<evidence type="ECO:0000256" key="2">
    <source>
        <dbReference type="ARBA" id="ARBA00008779"/>
    </source>
</evidence>
<name>A0A6C2U795_PONDE</name>
<dbReference type="InterPro" id="IPR050738">
    <property type="entry name" value="Sulfatase"/>
</dbReference>
<evidence type="ECO:0000259" key="9">
    <source>
        <dbReference type="Pfam" id="PF00884"/>
    </source>
</evidence>
<evidence type="ECO:0000256" key="5">
    <source>
        <dbReference type="ARBA" id="ARBA00022801"/>
    </source>
</evidence>
<evidence type="ECO:0000256" key="8">
    <source>
        <dbReference type="SAM" id="SignalP"/>
    </source>
</evidence>
<comment type="similarity">
    <text evidence="2">Belongs to the sulfatase family.</text>
</comment>
<evidence type="ECO:0000256" key="6">
    <source>
        <dbReference type="ARBA" id="ARBA00022837"/>
    </source>
</evidence>
<proteinExistence type="inferred from homology"/>
<dbReference type="InterPro" id="IPR017850">
    <property type="entry name" value="Alkaline_phosphatase_core_sf"/>
</dbReference>
<keyword evidence="5" id="KW-0378">Hydrolase</keyword>
<dbReference type="EMBL" id="CAAHFG010000002">
    <property type="protein sequence ID" value="VGO15667.1"/>
    <property type="molecule type" value="Genomic_DNA"/>
</dbReference>
<dbReference type="Pfam" id="PF18884">
    <property type="entry name" value="TSP3_bac"/>
    <property type="match status" value="2"/>
</dbReference>
<accession>A0A6C2U795</accession>
<keyword evidence="4 8" id="KW-0732">Signal</keyword>
<evidence type="ECO:0000256" key="7">
    <source>
        <dbReference type="SAM" id="MobiDB-lite"/>
    </source>
</evidence>
<keyword evidence="11" id="KW-1185">Reference proteome</keyword>
<feature type="signal peptide" evidence="8">
    <location>
        <begin position="1"/>
        <end position="35"/>
    </location>
</feature>
<dbReference type="Gene3D" id="3.30.1120.10">
    <property type="match status" value="1"/>
</dbReference>
<evidence type="ECO:0000313" key="10">
    <source>
        <dbReference type="EMBL" id="VGO15667.1"/>
    </source>
</evidence>
<evidence type="ECO:0000313" key="11">
    <source>
        <dbReference type="Proteomes" id="UP000366872"/>
    </source>
</evidence>
<dbReference type="SUPFAM" id="SSF53649">
    <property type="entry name" value="Alkaline phosphatase-like"/>
    <property type="match status" value="1"/>
</dbReference>